<dbReference type="AlphaFoldDB" id="A0A9W5PKU8"/>
<evidence type="ECO:0000313" key="2">
    <source>
        <dbReference type="Proteomes" id="UP000014018"/>
    </source>
</evidence>
<sequence>MFVGKRFNKAPYYNKIEIAILYIHAIQFNYKTLKKVAKTEIL</sequence>
<dbReference type="EMBL" id="AHFB01000140">
    <property type="protein sequence ID" value="EOO25461.1"/>
    <property type="molecule type" value="Genomic_DNA"/>
</dbReference>
<comment type="caution">
    <text evidence="1">The sequence shown here is derived from an EMBL/GenBank/DDBJ whole genome shotgun (WGS) entry which is preliminary data.</text>
</comment>
<protein>
    <submittedName>
        <fullName evidence="1">Uncharacterized protein</fullName>
    </submittedName>
</protein>
<organism evidence="1 2">
    <name type="scientific">Bacillus cereus VD133</name>
    <dbReference type="NCBI Taxonomy" id="1053233"/>
    <lineage>
        <taxon>Bacteria</taxon>
        <taxon>Bacillati</taxon>
        <taxon>Bacillota</taxon>
        <taxon>Bacilli</taxon>
        <taxon>Bacillales</taxon>
        <taxon>Bacillaceae</taxon>
        <taxon>Bacillus</taxon>
        <taxon>Bacillus cereus group</taxon>
    </lineage>
</organism>
<proteinExistence type="predicted"/>
<dbReference type="Proteomes" id="UP000014018">
    <property type="component" value="Unassembled WGS sequence"/>
</dbReference>
<name>A0A9W5PKU8_BACCE</name>
<reference evidence="1 2" key="1">
    <citation type="submission" date="2012-12" db="EMBL/GenBank/DDBJ databases">
        <title>The Genome Sequence of Bacillus cereus VD133.</title>
        <authorList>
            <consortium name="The Broad Institute Genome Sequencing Platform"/>
            <consortium name="The Broad Institute Genome Sequencing Center for Infectious Disease"/>
            <person name="Feldgarden M."/>
            <person name="Van der Auwera G.A."/>
            <person name="Mahillon J."/>
            <person name="Duprez V."/>
            <person name="Timmery S."/>
            <person name="Mattelet C."/>
            <person name="Dierick K."/>
            <person name="Sun M."/>
            <person name="Yu Z."/>
            <person name="Zhu L."/>
            <person name="Hu X."/>
            <person name="Shank E.B."/>
            <person name="Swiecicka I."/>
            <person name="Hansen B.M."/>
            <person name="Andrup L."/>
            <person name="Walker B."/>
            <person name="Young S.K."/>
            <person name="Zeng Q."/>
            <person name="Gargeya S."/>
            <person name="Fitzgerald M."/>
            <person name="Haas B."/>
            <person name="Abouelleil A."/>
            <person name="Alvarado L."/>
            <person name="Arachchi H.M."/>
            <person name="Berlin A.M."/>
            <person name="Chapman S.B."/>
            <person name="Dewar J."/>
            <person name="Goldberg J."/>
            <person name="Griggs A."/>
            <person name="Gujja S."/>
            <person name="Hansen M."/>
            <person name="Howarth C."/>
            <person name="Imamovic A."/>
            <person name="Larimer J."/>
            <person name="McCowan C."/>
            <person name="Murphy C."/>
            <person name="Neiman D."/>
            <person name="Pearson M."/>
            <person name="Priest M."/>
            <person name="Roberts A."/>
            <person name="Saif S."/>
            <person name="Shea T."/>
            <person name="Sisk P."/>
            <person name="Sykes S."/>
            <person name="Wortman J."/>
            <person name="Nusbaum C."/>
            <person name="Birren B."/>
        </authorList>
    </citation>
    <scope>NUCLEOTIDE SEQUENCE [LARGE SCALE GENOMIC DNA]</scope>
    <source>
        <strain evidence="1 2">VD133</strain>
    </source>
</reference>
<evidence type="ECO:0000313" key="1">
    <source>
        <dbReference type="EMBL" id="EOO25461.1"/>
    </source>
</evidence>
<accession>A0A9W5PKU8</accession>
<gene>
    <name evidence="1" type="ORF">IIU_06138</name>
</gene>
<dbReference type="RefSeq" id="WP_016112067.1">
    <property type="nucleotide sequence ID" value="NZ_KB976193.1"/>
</dbReference>